<dbReference type="InterPro" id="IPR000847">
    <property type="entry name" value="LysR_HTH_N"/>
</dbReference>
<proteinExistence type="inferred from homology"/>
<keyword evidence="7" id="KW-1185">Reference proteome</keyword>
<dbReference type="SUPFAM" id="SSF46785">
    <property type="entry name" value="Winged helix' DNA-binding domain"/>
    <property type="match status" value="1"/>
</dbReference>
<reference evidence="6 7" key="1">
    <citation type="submission" date="2021-04" db="EMBL/GenBank/DDBJ databases">
        <title>Whole genome sequence analysis of a thiophenic sulfur metabolizing bacteria.</title>
        <authorList>
            <person name="Akhtar N."/>
            <person name="Akram J."/>
            <person name="Aslam A."/>
        </authorList>
    </citation>
    <scope>NUCLEOTIDE SEQUENCE [LARGE SCALE GENOMIC DNA]</scope>
    <source>
        <strain evidence="6 7">3OW</strain>
    </source>
</reference>
<dbReference type="InterPro" id="IPR036388">
    <property type="entry name" value="WH-like_DNA-bd_sf"/>
</dbReference>
<evidence type="ECO:0000256" key="2">
    <source>
        <dbReference type="ARBA" id="ARBA00023015"/>
    </source>
</evidence>
<protein>
    <submittedName>
        <fullName evidence="6">LysR family transcriptional regulator</fullName>
    </submittedName>
</protein>
<comment type="similarity">
    <text evidence="1">Belongs to the LysR transcriptional regulatory family.</text>
</comment>
<comment type="caution">
    <text evidence="6">The sequence shown here is derived from an EMBL/GenBank/DDBJ whole genome shotgun (WGS) entry which is preliminary data.</text>
</comment>
<dbReference type="PROSITE" id="PS50931">
    <property type="entry name" value="HTH_LYSR"/>
    <property type="match status" value="1"/>
</dbReference>
<dbReference type="Gene3D" id="1.10.10.10">
    <property type="entry name" value="Winged helix-like DNA-binding domain superfamily/Winged helix DNA-binding domain"/>
    <property type="match status" value="1"/>
</dbReference>
<evidence type="ECO:0000256" key="3">
    <source>
        <dbReference type="ARBA" id="ARBA00023163"/>
    </source>
</evidence>
<sequence>MDVHRLRILRELADRGTVAATARAMDMTPSAVSQQLKVLAREAGVDLLEPDGRRVRLTDAGLALVVRAESV</sequence>
<evidence type="ECO:0000313" key="5">
    <source>
        <dbReference type="EMBL" id="MBS4104487.1"/>
    </source>
</evidence>
<keyword evidence="2" id="KW-0805">Transcription regulation</keyword>
<dbReference type="InterPro" id="IPR011991">
    <property type="entry name" value="ArsR-like_HTH"/>
</dbReference>
<dbReference type="InterPro" id="IPR036390">
    <property type="entry name" value="WH_DNA-bd_sf"/>
</dbReference>
<dbReference type="CDD" id="cd00090">
    <property type="entry name" value="HTH_ARSR"/>
    <property type="match status" value="1"/>
</dbReference>
<dbReference type="Proteomes" id="UP000676853">
    <property type="component" value="Unassembled WGS sequence"/>
</dbReference>
<evidence type="ECO:0000313" key="6">
    <source>
        <dbReference type="EMBL" id="MBS4104595.1"/>
    </source>
</evidence>
<dbReference type="Pfam" id="PF00126">
    <property type="entry name" value="HTH_1"/>
    <property type="match status" value="1"/>
</dbReference>
<keyword evidence="3" id="KW-0804">Transcription</keyword>
<dbReference type="EMBL" id="JAGXOE010000210">
    <property type="protein sequence ID" value="MBS4104487.1"/>
    <property type="molecule type" value="Genomic_DNA"/>
</dbReference>
<gene>
    <name evidence="5" type="ORF">KFZ73_25065</name>
    <name evidence="6" type="ORF">KFZ73_25615</name>
</gene>
<dbReference type="RefSeq" id="WP_212555498.1">
    <property type="nucleotide sequence ID" value="NZ_JAGXOE010000210.1"/>
</dbReference>
<organism evidence="6 7">
    <name type="scientific">Tsukamurella paurometabola</name>
    <name type="common">Corynebacterium paurometabolum</name>
    <dbReference type="NCBI Taxonomy" id="2061"/>
    <lineage>
        <taxon>Bacteria</taxon>
        <taxon>Bacillati</taxon>
        <taxon>Actinomycetota</taxon>
        <taxon>Actinomycetes</taxon>
        <taxon>Mycobacteriales</taxon>
        <taxon>Tsukamurellaceae</taxon>
        <taxon>Tsukamurella</taxon>
    </lineage>
</organism>
<evidence type="ECO:0000259" key="4">
    <source>
        <dbReference type="PROSITE" id="PS50931"/>
    </source>
</evidence>
<name>A0ABS5NJY8_TSUPA</name>
<feature type="non-terminal residue" evidence="6">
    <location>
        <position position="71"/>
    </location>
</feature>
<accession>A0ABS5NJY8</accession>
<dbReference type="PANTHER" id="PTHR30126">
    <property type="entry name" value="HTH-TYPE TRANSCRIPTIONAL REGULATOR"/>
    <property type="match status" value="1"/>
</dbReference>
<feature type="domain" description="HTH lysR-type" evidence="4">
    <location>
        <begin position="1"/>
        <end position="58"/>
    </location>
</feature>
<dbReference type="EMBL" id="JAGXOE010000291">
    <property type="protein sequence ID" value="MBS4104595.1"/>
    <property type="molecule type" value="Genomic_DNA"/>
</dbReference>
<dbReference type="PANTHER" id="PTHR30126:SF39">
    <property type="entry name" value="HTH-TYPE TRANSCRIPTIONAL REGULATOR CYSL"/>
    <property type="match status" value="1"/>
</dbReference>
<evidence type="ECO:0000256" key="1">
    <source>
        <dbReference type="ARBA" id="ARBA00009437"/>
    </source>
</evidence>
<evidence type="ECO:0000313" key="7">
    <source>
        <dbReference type="Proteomes" id="UP000676853"/>
    </source>
</evidence>